<keyword evidence="3" id="KW-0732">Signal</keyword>
<dbReference type="InterPro" id="IPR000833">
    <property type="entry name" value="A-amylase_inhib"/>
</dbReference>
<protein>
    <submittedName>
        <fullName evidence="4">Plastocyanin</fullName>
    </submittedName>
</protein>
<evidence type="ECO:0000256" key="1">
    <source>
        <dbReference type="ARBA" id="ARBA00022579"/>
    </source>
</evidence>
<proteinExistence type="predicted"/>
<evidence type="ECO:0000256" key="3">
    <source>
        <dbReference type="SAM" id="SignalP"/>
    </source>
</evidence>
<evidence type="ECO:0000313" key="5">
    <source>
        <dbReference type="Proteomes" id="UP000579523"/>
    </source>
</evidence>
<evidence type="ECO:0000313" key="4">
    <source>
        <dbReference type="EMBL" id="MBB4901554.1"/>
    </source>
</evidence>
<feature type="chain" id="PRO_5039635468" evidence="3">
    <location>
        <begin position="28"/>
        <end position="121"/>
    </location>
</feature>
<feature type="signal peptide" evidence="3">
    <location>
        <begin position="1"/>
        <end position="27"/>
    </location>
</feature>
<dbReference type="Proteomes" id="UP000579523">
    <property type="component" value="Unassembled WGS sequence"/>
</dbReference>
<dbReference type="RefSeq" id="WP_311136971.1">
    <property type="nucleotide sequence ID" value="NZ_JACHJI010000011.1"/>
</dbReference>
<dbReference type="InterPro" id="IPR036379">
    <property type="entry name" value="A-amylase_inhib_sf"/>
</dbReference>
<keyword evidence="5" id="KW-1185">Reference proteome</keyword>
<keyword evidence="2" id="KW-1015">Disulfide bond</keyword>
<dbReference type="EMBL" id="JACHJI010000011">
    <property type="protein sequence ID" value="MBB4901554.1"/>
    <property type="molecule type" value="Genomic_DNA"/>
</dbReference>
<dbReference type="GO" id="GO:0015066">
    <property type="term" value="F:alpha-amylase inhibitor activity"/>
    <property type="evidence" value="ECO:0007669"/>
    <property type="project" value="UniProtKB-KW"/>
</dbReference>
<organism evidence="4 5">
    <name type="scientific">Streptomyces griseomycini</name>
    <dbReference type="NCBI Taxonomy" id="66895"/>
    <lineage>
        <taxon>Bacteria</taxon>
        <taxon>Bacillati</taxon>
        <taxon>Actinomycetota</taxon>
        <taxon>Actinomycetes</taxon>
        <taxon>Kitasatosporales</taxon>
        <taxon>Streptomycetaceae</taxon>
        <taxon>Streptomyces</taxon>
    </lineage>
</organism>
<evidence type="ECO:0000256" key="2">
    <source>
        <dbReference type="ARBA" id="ARBA00023157"/>
    </source>
</evidence>
<dbReference type="Pfam" id="PF01356">
    <property type="entry name" value="A_amylase_inhib"/>
    <property type="match status" value="1"/>
</dbReference>
<sequence>MRQAMRPFITMAAAALPVLTGNAAAHAVPSEAAVRSSGSAPACVEVGPGWRYTFVTNDCAETHTPTVAYSDGRDVPCRVARPGDHLTFPGYGTRGDRVLGAVLCSGAPSSRGPGATGASPG</sequence>
<gene>
    <name evidence="4" type="ORF">FHS37_005642</name>
</gene>
<name>A0A7W7PUJ0_9ACTN</name>
<dbReference type="SUPFAM" id="SSF49498">
    <property type="entry name" value="alpha-Amylase inhibitor tendamistat"/>
    <property type="match status" value="1"/>
</dbReference>
<comment type="caution">
    <text evidence="4">The sequence shown here is derived from an EMBL/GenBank/DDBJ whole genome shotgun (WGS) entry which is preliminary data.</text>
</comment>
<reference evidence="4 5" key="1">
    <citation type="submission" date="2020-08" db="EMBL/GenBank/DDBJ databases">
        <title>Genomic Encyclopedia of Type Strains, Phase III (KMG-III): the genomes of soil and plant-associated and newly described type strains.</title>
        <authorList>
            <person name="Whitman W."/>
        </authorList>
    </citation>
    <scope>NUCLEOTIDE SEQUENCE [LARGE SCALE GENOMIC DNA]</scope>
    <source>
        <strain evidence="4 5">CECT 3273</strain>
    </source>
</reference>
<accession>A0A7W7PUJ0</accession>
<dbReference type="SMART" id="SM00783">
    <property type="entry name" value="A_amylase_inhib"/>
    <property type="match status" value="1"/>
</dbReference>
<dbReference type="AlphaFoldDB" id="A0A7W7PUJ0"/>
<dbReference type="Gene3D" id="2.60.40.20">
    <property type="entry name" value="Alpha-amylase inhibitor"/>
    <property type="match status" value="1"/>
</dbReference>
<keyword evidence="1" id="KW-0022">Alpha-amylase inhibitor</keyword>